<organism evidence="2 3">
    <name type="scientific">Frankliniella fusca</name>
    <dbReference type="NCBI Taxonomy" id="407009"/>
    <lineage>
        <taxon>Eukaryota</taxon>
        <taxon>Metazoa</taxon>
        <taxon>Ecdysozoa</taxon>
        <taxon>Arthropoda</taxon>
        <taxon>Hexapoda</taxon>
        <taxon>Insecta</taxon>
        <taxon>Pterygota</taxon>
        <taxon>Neoptera</taxon>
        <taxon>Paraneoptera</taxon>
        <taxon>Thysanoptera</taxon>
        <taxon>Terebrantia</taxon>
        <taxon>Thripoidea</taxon>
        <taxon>Thripidae</taxon>
        <taxon>Frankliniella</taxon>
    </lineage>
</organism>
<reference evidence="2" key="1">
    <citation type="submission" date="2021-07" db="EMBL/GenBank/DDBJ databases">
        <authorList>
            <person name="Catto M.A."/>
            <person name="Jacobson A."/>
            <person name="Kennedy G."/>
            <person name="Labadie P."/>
            <person name="Hunt B.G."/>
            <person name="Srinivasan R."/>
        </authorList>
    </citation>
    <scope>NUCLEOTIDE SEQUENCE</scope>
    <source>
        <strain evidence="2">PL_HMW_Pooled</strain>
        <tissue evidence="2">Head</tissue>
    </source>
</reference>
<dbReference type="Proteomes" id="UP001219518">
    <property type="component" value="Unassembled WGS sequence"/>
</dbReference>
<gene>
    <name evidence="2" type="ORF">KUF71_008565</name>
</gene>
<sequence>MTSEKNNRPFPHWRNEEQGEEQQNGNKCAANLWLWQGQCEEKCPNRTYPTVDEASHISVCSWCHYSCKYCIGPNDYECSACFGDATLYQMSTTENFCYPIILLPAIDTAAWYQSKYVLQW</sequence>
<keyword evidence="3" id="KW-1185">Reference proteome</keyword>
<reference evidence="2" key="2">
    <citation type="journal article" date="2023" name="BMC Genomics">
        <title>Pest status, molecular evolution, and epigenetic factors derived from the genome assembly of Frankliniella fusca, a thysanopteran phytovirus vector.</title>
        <authorList>
            <person name="Catto M.A."/>
            <person name="Labadie P.E."/>
            <person name="Jacobson A.L."/>
            <person name="Kennedy G.G."/>
            <person name="Srinivasan R."/>
            <person name="Hunt B.G."/>
        </authorList>
    </citation>
    <scope>NUCLEOTIDE SEQUENCE</scope>
    <source>
        <strain evidence="2">PL_HMW_Pooled</strain>
    </source>
</reference>
<evidence type="ECO:0000256" key="1">
    <source>
        <dbReference type="SAM" id="MobiDB-lite"/>
    </source>
</evidence>
<dbReference type="AlphaFoldDB" id="A0AAE1HDX7"/>
<protein>
    <submittedName>
        <fullName evidence="2">Proprotein convertase subtilisin/kexin type 5</fullName>
    </submittedName>
</protein>
<dbReference type="Gene3D" id="2.10.220.10">
    <property type="entry name" value="Hormone Receptor, Insulin-like Growth Factor Receptor 1, Chain A, domain 2"/>
    <property type="match status" value="1"/>
</dbReference>
<evidence type="ECO:0000313" key="2">
    <source>
        <dbReference type="EMBL" id="KAK3919438.1"/>
    </source>
</evidence>
<proteinExistence type="predicted"/>
<evidence type="ECO:0000313" key="3">
    <source>
        <dbReference type="Proteomes" id="UP001219518"/>
    </source>
</evidence>
<accession>A0AAE1HDX7</accession>
<dbReference type="EMBL" id="JAHWGI010000979">
    <property type="protein sequence ID" value="KAK3919438.1"/>
    <property type="molecule type" value="Genomic_DNA"/>
</dbReference>
<comment type="caution">
    <text evidence="2">The sequence shown here is derived from an EMBL/GenBank/DDBJ whole genome shotgun (WGS) entry which is preliminary data.</text>
</comment>
<dbReference type="SUPFAM" id="SSF57184">
    <property type="entry name" value="Growth factor receptor domain"/>
    <property type="match status" value="1"/>
</dbReference>
<dbReference type="InterPro" id="IPR009030">
    <property type="entry name" value="Growth_fac_rcpt_cys_sf"/>
</dbReference>
<feature type="region of interest" description="Disordered" evidence="1">
    <location>
        <begin position="1"/>
        <end position="24"/>
    </location>
</feature>
<name>A0AAE1HDX7_9NEOP</name>